<gene>
    <name evidence="2" type="ORF">C5Y93_30650</name>
</gene>
<dbReference type="AlphaFoldDB" id="A0A2S8GAK2"/>
<evidence type="ECO:0000313" key="3">
    <source>
        <dbReference type="Proteomes" id="UP000237819"/>
    </source>
</evidence>
<dbReference type="InterPro" id="IPR014995">
    <property type="entry name" value="DUF1844"/>
</dbReference>
<dbReference type="OrthoDB" id="9799618at2"/>
<organism evidence="2 3">
    <name type="scientific">Blastopirellula marina</name>
    <dbReference type="NCBI Taxonomy" id="124"/>
    <lineage>
        <taxon>Bacteria</taxon>
        <taxon>Pseudomonadati</taxon>
        <taxon>Planctomycetota</taxon>
        <taxon>Planctomycetia</taxon>
        <taxon>Pirellulales</taxon>
        <taxon>Pirellulaceae</taxon>
        <taxon>Blastopirellula</taxon>
    </lineage>
</organism>
<reference evidence="2 3" key="1">
    <citation type="submission" date="2018-02" db="EMBL/GenBank/DDBJ databases">
        <title>Comparative genomes isolates from brazilian mangrove.</title>
        <authorList>
            <person name="Araujo J.E."/>
            <person name="Taketani R.G."/>
            <person name="Silva M.C.P."/>
            <person name="Loureco M.V."/>
            <person name="Andreote F.D."/>
        </authorList>
    </citation>
    <scope>NUCLEOTIDE SEQUENCE [LARGE SCALE GENOMIC DNA]</scope>
    <source>
        <strain evidence="2 3">Nap-Phe MGV</strain>
    </source>
</reference>
<dbReference type="Pfam" id="PF08899">
    <property type="entry name" value="DUF1844"/>
    <property type="match status" value="1"/>
</dbReference>
<evidence type="ECO:0000313" key="2">
    <source>
        <dbReference type="EMBL" id="PQO41473.1"/>
    </source>
</evidence>
<evidence type="ECO:0000256" key="1">
    <source>
        <dbReference type="SAM" id="MobiDB-lite"/>
    </source>
</evidence>
<dbReference type="EMBL" id="PUHZ01000026">
    <property type="protein sequence ID" value="PQO41473.1"/>
    <property type="molecule type" value="Genomic_DNA"/>
</dbReference>
<comment type="caution">
    <text evidence="2">The sequence shown here is derived from an EMBL/GenBank/DDBJ whole genome shotgun (WGS) entry which is preliminary data.</text>
</comment>
<name>A0A2S8GAK2_9BACT</name>
<accession>A0A2S8GAK2</accession>
<feature type="compositionally biased region" description="Low complexity" evidence="1">
    <location>
        <begin position="12"/>
        <end position="29"/>
    </location>
</feature>
<dbReference type="RefSeq" id="WP_105339297.1">
    <property type="nucleotide sequence ID" value="NZ_PUHZ01000026.1"/>
</dbReference>
<feature type="region of interest" description="Disordered" evidence="1">
    <location>
        <begin position="1"/>
        <end position="42"/>
    </location>
</feature>
<proteinExistence type="predicted"/>
<protein>
    <submittedName>
        <fullName evidence="2">DUF1844 domain-containing protein</fullName>
    </submittedName>
</protein>
<sequence length="125" mass="13525">MSSQEEQEPRTEQPAAAAAESQPAEGASETFGGSKFDPNKLPPPDFRMLVSMLATQAFAAMGQIPNPATGQPMVELPLAKHMIDMLTVIEAKTKGNLSADEDKFLENALHELRMGYFAMSSQAKK</sequence>
<dbReference type="Proteomes" id="UP000237819">
    <property type="component" value="Unassembled WGS sequence"/>
</dbReference>